<evidence type="ECO:0000256" key="1">
    <source>
        <dbReference type="SAM" id="Phobius"/>
    </source>
</evidence>
<proteinExistence type="predicted"/>
<dbReference type="EMBL" id="CP000236">
    <property type="protein sequence ID" value="ABD45388.1"/>
    <property type="molecule type" value="Genomic_DNA"/>
</dbReference>
<dbReference type="AlphaFoldDB" id="Q2GFG9"/>
<keyword evidence="3" id="KW-1185">Reference proteome</keyword>
<sequence length="63" mass="7391">MHKWSLYTLQYKIKCVQFVKTMRCILFSSIFNIANIFLSKSWGILCFLCCHSSLIISLRKGRA</sequence>
<keyword evidence="1" id="KW-1133">Transmembrane helix</keyword>
<keyword evidence="1" id="KW-0812">Transmembrane</keyword>
<accession>Q2GFG9</accession>
<organism evidence="2 3">
    <name type="scientific">Ehrlichia chaffeensis (strain ATCC CRL-10679 / Arkansas)</name>
    <dbReference type="NCBI Taxonomy" id="205920"/>
    <lineage>
        <taxon>Bacteria</taxon>
        <taxon>Pseudomonadati</taxon>
        <taxon>Pseudomonadota</taxon>
        <taxon>Alphaproteobacteria</taxon>
        <taxon>Rickettsiales</taxon>
        <taxon>Anaplasmataceae</taxon>
        <taxon>Ehrlichia</taxon>
    </lineage>
</organism>
<evidence type="ECO:0000313" key="3">
    <source>
        <dbReference type="Proteomes" id="UP000008320"/>
    </source>
</evidence>
<dbReference type="HOGENOM" id="CLU_2878709_0_0_5"/>
<dbReference type="KEGG" id="ech:ECH_1028"/>
<keyword evidence="1" id="KW-0472">Membrane</keyword>
<feature type="transmembrane region" description="Helical" evidence="1">
    <location>
        <begin position="41"/>
        <end position="58"/>
    </location>
</feature>
<protein>
    <submittedName>
        <fullName evidence="2">Uncharacterized protein</fullName>
    </submittedName>
</protein>
<reference evidence="2 3" key="1">
    <citation type="journal article" date="2006" name="PLoS Genet.">
        <title>Comparative genomics of emerging human ehrlichiosis agents.</title>
        <authorList>
            <person name="Dunning Hotopp J.C."/>
            <person name="Lin M."/>
            <person name="Madupu R."/>
            <person name="Crabtree J."/>
            <person name="Angiuoli S.V."/>
            <person name="Eisen J.A."/>
            <person name="Seshadri R."/>
            <person name="Ren Q."/>
            <person name="Wu M."/>
            <person name="Utterback T.R."/>
            <person name="Smith S."/>
            <person name="Lewis M."/>
            <person name="Khouri H."/>
            <person name="Zhang C."/>
            <person name="Niu H."/>
            <person name="Lin Q."/>
            <person name="Ohashi N."/>
            <person name="Zhi N."/>
            <person name="Nelson W."/>
            <person name="Brinkac L.M."/>
            <person name="Dodson R.J."/>
            <person name="Rosovitz M.J."/>
            <person name="Sundaram J."/>
            <person name="Daugherty S.C."/>
            <person name="Davidsen T."/>
            <person name="Durkin A.S."/>
            <person name="Gwinn M."/>
            <person name="Haft D.H."/>
            <person name="Selengut J.D."/>
            <person name="Sullivan S.A."/>
            <person name="Zafar N."/>
            <person name="Zhou L."/>
            <person name="Benahmed F."/>
            <person name="Forberger H."/>
            <person name="Halpin R."/>
            <person name="Mulligan S."/>
            <person name="Robinson J."/>
            <person name="White O."/>
            <person name="Rikihisa Y."/>
            <person name="Tettelin H."/>
        </authorList>
    </citation>
    <scope>NUCLEOTIDE SEQUENCE [LARGE SCALE GENOMIC DNA]</scope>
    <source>
        <strain evidence="3">ATCC CRL-10679 / Arkansas</strain>
    </source>
</reference>
<evidence type="ECO:0000313" key="2">
    <source>
        <dbReference type="EMBL" id="ABD45388.1"/>
    </source>
</evidence>
<name>Q2GFG9_EHRCR</name>
<gene>
    <name evidence="2" type="ordered locus">ECH_1028</name>
</gene>
<dbReference type="Proteomes" id="UP000008320">
    <property type="component" value="Chromosome"/>
</dbReference>